<sequence length="140" mass="15759">MARFGSMPREDKSLEFLYEQRQRMSAWERAEQHVYVGGGGLGGVTAGLHAIKSEVGMLQMDQKHVKSIELDGHKVVGGTWPWPWVEEFVSPRTELSTRKTLIRKDILNEATLLESPSQSLNVRLQKIRSDLSLPTESGVI</sequence>
<accession>A0ABR2E9X5</accession>
<dbReference type="EMBL" id="JBBPBM010000017">
    <property type="protein sequence ID" value="KAK8556352.1"/>
    <property type="molecule type" value="Genomic_DNA"/>
</dbReference>
<evidence type="ECO:0000313" key="1">
    <source>
        <dbReference type="EMBL" id="KAK8556352.1"/>
    </source>
</evidence>
<comment type="caution">
    <text evidence="1">The sequence shown here is derived from an EMBL/GenBank/DDBJ whole genome shotgun (WGS) entry which is preliminary data.</text>
</comment>
<proteinExistence type="predicted"/>
<reference evidence="1 2" key="1">
    <citation type="journal article" date="2024" name="G3 (Bethesda)">
        <title>Genome assembly of Hibiscus sabdariffa L. provides insights into metabolisms of medicinal natural products.</title>
        <authorList>
            <person name="Kim T."/>
        </authorList>
    </citation>
    <scope>NUCLEOTIDE SEQUENCE [LARGE SCALE GENOMIC DNA]</scope>
    <source>
        <strain evidence="1">TK-2024</strain>
        <tissue evidence="1">Old leaves</tissue>
    </source>
</reference>
<protein>
    <submittedName>
        <fullName evidence="1">Uncharacterized protein</fullName>
    </submittedName>
</protein>
<gene>
    <name evidence="1" type="ORF">V6N12_002758</name>
</gene>
<dbReference type="Proteomes" id="UP001472677">
    <property type="component" value="Unassembled WGS sequence"/>
</dbReference>
<evidence type="ECO:0000313" key="2">
    <source>
        <dbReference type="Proteomes" id="UP001472677"/>
    </source>
</evidence>
<keyword evidence="2" id="KW-1185">Reference proteome</keyword>
<organism evidence="1 2">
    <name type="scientific">Hibiscus sabdariffa</name>
    <name type="common">roselle</name>
    <dbReference type="NCBI Taxonomy" id="183260"/>
    <lineage>
        <taxon>Eukaryota</taxon>
        <taxon>Viridiplantae</taxon>
        <taxon>Streptophyta</taxon>
        <taxon>Embryophyta</taxon>
        <taxon>Tracheophyta</taxon>
        <taxon>Spermatophyta</taxon>
        <taxon>Magnoliopsida</taxon>
        <taxon>eudicotyledons</taxon>
        <taxon>Gunneridae</taxon>
        <taxon>Pentapetalae</taxon>
        <taxon>rosids</taxon>
        <taxon>malvids</taxon>
        <taxon>Malvales</taxon>
        <taxon>Malvaceae</taxon>
        <taxon>Malvoideae</taxon>
        <taxon>Hibiscus</taxon>
    </lineage>
</organism>
<name>A0ABR2E9X5_9ROSI</name>